<feature type="transmembrane region" description="Helical" evidence="2">
    <location>
        <begin position="156"/>
        <end position="178"/>
    </location>
</feature>
<accession>A0AAD7E8N5</accession>
<evidence type="ECO:0000313" key="4">
    <source>
        <dbReference type="EMBL" id="KAJ7302378.1"/>
    </source>
</evidence>
<feature type="transmembrane region" description="Helical" evidence="2">
    <location>
        <begin position="6"/>
        <end position="24"/>
    </location>
</feature>
<feature type="compositionally biased region" description="Polar residues" evidence="1">
    <location>
        <begin position="272"/>
        <end position="283"/>
    </location>
</feature>
<dbReference type="InterPro" id="IPR045339">
    <property type="entry name" value="DUF6534"/>
</dbReference>
<feature type="transmembrane region" description="Helical" evidence="2">
    <location>
        <begin position="84"/>
        <end position="104"/>
    </location>
</feature>
<protein>
    <recommendedName>
        <fullName evidence="3">DUF6534 domain-containing protein</fullName>
    </recommendedName>
</protein>
<evidence type="ECO:0000256" key="1">
    <source>
        <dbReference type="SAM" id="MobiDB-lite"/>
    </source>
</evidence>
<dbReference type="EMBL" id="JARIHO010000117">
    <property type="protein sequence ID" value="KAJ7302378.1"/>
    <property type="molecule type" value="Genomic_DNA"/>
</dbReference>
<feature type="domain" description="DUF6534" evidence="3">
    <location>
        <begin position="162"/>
        <end position="270"/>
    </location>
</feature>
<keyword evidence="2" id="KW-1133">Transmembrane helix</keyword>
<name>A0AAD7E8N5_9AGAR</name>
<keyword evidence="2" id="KW-0812">Transmembrane</keyword>
<organism evidence="4 5">
    <name type="scientific">Mycena albidolilacea</name>
    <dbReference type="NCBI Taxonomy" id="1033008"/>
    <lineage>
        <taxon>Eukaryota</taxon>
        <taxon>Fungi</taxon>
        <taxon>Dikarya</taxon>
        <taxon>Basidiomycota</taxon>
        <taxon>Agaricomycotina</taxon>
        <taxon>Agaricomycetes</taxon>
        <taxon>Agaricomycetidae</taxon>
        <taxon>Agaricales</taxon>
        <taxon>Marasmiineae</taxon>
        <taxon>Mycenaceae</taxon>
        <taxon>Mycena</taxon>
    </lineage>
</organism>
<dbReference type="Proteomes" id="UP001218218">
    <property type="component" value="Unassembled WGS sequence"/>
</dbReference>
<keyword evidence="5" id="KW-1185">Reference proteome</keyword>
<reference evidence="4" key="1">
    <citation type="submission" date="2023-03" db="EMBL/GenBank/DDBJ databases">
        <title>Massive genome expansion in bonnet fungi (Mycena s.s.) driven by repeated elements and novel gene families across ecological guilds.</title>
        <authorList>
            <consortium name="Lawrence Berkeley National Laboratory"/>
            <person name="Harder C.B."/>
            <person name="Miyauchi S."/>
            <person name="Viragh M."/>
            <person name="Kuo A."/>
            <person name="Thoen E."/>
            <person name="Andreopoulos B."/>
            <person name="Lu D."/>
            <person name="Skrede I."/>
            <person name="Drula E."/>
            <person name="Henrissat B."/>
            <person name="Morin E."/>
            <person name="Kohler A."/>
            <person name="Barry K."/>
            <person name="LaButti K."/>
            <person name="Morin E."/>
            <person name="Salamov A."/>
            <person name="Lipzen A."/>
            <person name="Mereny Z."/>
            <person name="Hegedus B."/>
            <person name="Baldrian P."/>
            <person name="Stursova M."/>
            <person name="Weitz H."/>
            <person name="Taylor A."/>
            <person name="Grigoriev I.V."/>
            <person name="Nagy L.G."/>
            <person name="Martin F."/>
            <person name="Kauserud H."/>
        </authorList>
    </citation>
    <scope>NUCLEOTIDE SEQUENCE</scope>
    <source>
        <strain evidence="4">CBHHK002</strain>
    </source>
</reference>
<comment type="caution">
    <text evidence="4">The sequence shown here is derived from an EMBL/GenBank/DDBJ whole genome shotgun (WGS) entry which is preliminary data.</text>
</comment>
<feature type="transmembrane region" description="Helical" evidence="2">
    <location>
        <begin position="116"/>
        <end position="136"/>
    </location>
</feature>
<keyword evidence="2" id="KW-0472">Membrane</keyword>
<dbReference type="AlphaFoldDB" id="A0AAD7E8N5"/>
<evidence type="ECO:0000256" key="2">
    <source>
        <dbReference type="SAM" id="Phobius"/>
    </source>
</evidence>
<dbReference type="PANTHER" id="PTHR40465">
    <property type="entry name" value="CHROMOSOME 1, WHOLE GENOME SHOTGUN SEQUENCE"/>
    <property type="match status" value="1"/>
</dbReference>
<proteinExistence type="predicted"/>
<evidence type="ECO:0000313" key="5">
    <source>
        <dbReference type="Proteomes" id="UP001218218"/>
    </source>
</evidence>
<feature type="region of interest" description="Disordered" evidence="1">
    <location>
        <begin position="272"/>
        <end position="299"/>
    </location>
</feature>
<evidence type="ECO:0000259" key="3">
    <source>
        <dbReference type="Pfam" id="PF20152"/>
    </source>
</evidence>
<dbReference type="Pfam" id="PF20152">
    <property type="entry name" value="DUF6534"/>
    <property type="match status" value="1"/>
</dbReference>
<dbReference type="PANTHER" id="PTHR40465:SF1">
    <property type="entry name" value="DUF6534 DOMAIN-CONTAINING PROTEIN"/>
    <property type="match status" value="1"/>
</dbReference>
<sequence length="348" mass="38753">MGALDAILGVNVIASWANMILFTIEIQQMIQYFTRYPKDSWVNKGAVIFCLLTESVTVLCCLIVVYLYGVTHWGVAEYLATQPWAIPTSTISAALTNVAVQIWLTKMVYSLTKQWIWPVLIGLLILPSLPCAFYTAHLLFGDLSYAANVGLGTWVTIWFTTSAATDVAITAVLVWKFSAYKTRFTSTKSLIRRLILASVRNGSITTVLTWVVPRLNFHYTQRPTRVEASRQVYSPLPAYTEHKPNLTPSIKFVVGRFYALSLLSNLNSRQDALGTSGQGTHSHSVSHKVTGGEHPTTGTALRIRQDIETHYHTDDTIPMRDLEYGKKAREVHGDGSSDANLEVIVEHC</sequence>
<feature type="transmembrane region" description="Helical" evidence="2">
    <location>
        <begin position="45"/>
        <end position="69"/>
    </location>
</feature>
<gene>
    <name evidence="4" type="ORF">DFH08DRAFT_989496</name>
</gene>